<feature type="domain" description="Heterokaryon incompatibility" evidence="1">
    <location>
        <begin position="2"/>
        <end position="78"/>
    </location>
</feature>
<dbReference type="Proteomes" id="UP001281614">
    <property type="component" value="Unassembled WGS sequence"/>
</dbReference>
<evidence type="ECO:0000313" key="3">
    <source>
        <dbReference type="Proteomes" id="UP001281614"/>
    </source>
</evidence>
<sequence>MNQGDVDERGHQVRLMPQIYSRARQVLIYVGEPSLEDDKLFQWMSDDYEPDAPRLPLQTAAGNRFRRRYFSRVWIIQEVALISTTGSDDVRKILTAMGEVSSQ</sequence>
<gene>
    <name evidence="2" type="ORF">CKAH01_15618</name>
</gene>
<protein>
    <submittedName>
        <fullName evidence="2">Heterokaryon incompatibility protein</fullName>
    </submittedName>
</protein>
<proteinExistence type="predicted"/>
<reference evidence="2" key="1">
    <citation type="submission" date="2023-02" db="EMBL/GenBank/DDBJ databases">
        <title>Colletotrichum kahawae CIFC_Que2 genome sequencing and assembly.</title>
        <authorList>
            <person name="Baroncelli R."/>
        </authorList>
    </citation>
    <scope>NUCLEOTIDE SEQUENCE</scope>
    <source>
        <strain evidence="2">CIFC_Que2</strain>
    </source>
</reference>
<dbReference type="AlphaFoldDB" id="A0AAD9YID5"/>
<organism evidence="2 3">
    <name type="scientific">Colletotrichum kahawae</name>
    <name type="common">Coffee berry disease fungus</name>
    <dbReference type="NCBI Taxonomy" id="34407"/>
    <lineage>
        <taxon>Eukaryota</taxon>
        <taxon>Fungi</taxon>
        <taxon>Dikarya</taxon>
        <taxon>Ascomycota</taxon>
        <taxon>Pezizomycotina</taxon>
        <taxon>Sordariomycetes</taxon>
        <taxon>Hypocreomycetidae</taxon>
        <taxon>Glomerellales</taxon>
        <taxon>Glomerellaceae</taxon>
        <taxon>Colletotrichum</taxon>
        <taxon>Colletotrichum gloeosporioides species complex</taxon>
    </lineage>
</organism>
<dbReference type="PANTHER" id="PTHR24148:SF64">
    <property type="entry name" value="HETEROKARYON INCOMPATIBILITY DOMAIN-CONTAINING PROTEIN"/>
    <property type="match status" value="1"/>
</dbReference>
<accession>A0AAD9YID5</accession>
<dbReference type="InterPro" id="IPR010730">
    <property type="entry name" value="HET"/>
</dbReference>
<dbReference type="PANTHER" id="PTHR24148">
    <property type="entry name" value="ANKYRIN REPEAT DOMAIN-CONTAINING PROTEIN 39 HOMOLOG-RELATED"/>
    <property type="match status" value="1"/>
</dbReference>
<comment type="caution">
    <text evidence="2">The sequence shown here is derived from an EMBL/GenBank/DDBJ whole genome shotgun (WGS) entry which is preliminary data.</text>
</comment>
<keyword evidence="3" id="KW-1185">Reference proteome</keyword>
<dbReference type="Pfam" id="PF06985">
    <property type="entry name" value="HET"/>
    <property type="match status" value="1"/>
</dbReference>
<evidence type="ECO:0000313" key="2">
    <source>
        <dbReference type="EMBL" id="KAK2765752.1"/>
    </source>
</evidence>
<name>A0AAD9YID5_COLKA</name>
<dbReference type="InterPro" id="IPR052895">
    <property type="entry name" value="HetReg/Transcr_Mod"/>
</dbReference>
<dbReference type="EMBL" id="VYYT01000129">
    <property type="protein sequence ID" value="KAK2765752.1"/>
    <property type="molecule type" value="Genomic_DNA"/>
</dbReference>
<evidence type="ECO:0000259" key="1">
    <source>
        <dbReference type="Pfam" id="PF06985"/>
    </source>
</evidence>